<accession>A0A1J5P9X2</accession>
<protein>
    <submittedName>
        <fullName evidence="2">Uncharacterized protein</fullName>
    </submittedName>
</protein>
<feature type="compositionally biased region" description="Low complexity" evidence="1">
    <location>
        <begin position="1"/>
        <end position="17"/>
    </location>
</feature>
<feature type="compositionally biased region" description="Polar residues" evidence="1">
    <location>
        <begin position="40"/>
        <end position="63"/>
    </location>
</feature>
<proteinExistence type="predicted"/>
<evidence type="ECO:0000313" key="2">
    <source>
        <dbReference type="EMBL" id="OIQ64284.1"/>
    </source>
</evidence>
<gene>
    <name evidence="2" type="ORF">GALL_541660</name>
</gene>
<name>A0A1J5P9X2_9ZZZZ</name>
<reference evidence="2" key="1">
    <citation type="submission" date="2016-10" db="EMBL/GenBank/DDBJ databases">
        <title>Sequence of Gallionella enrichment culture.</title>
        <authorList>
            <person name="Poehlein A."/>
            <person name="Muehling M."/>
            <person name="Daniel R."/>
        </authorList>
    </citation>
    <scope>NUCLEOTIDE SEQUENCE</scope>
</reference>
<feature type="region of interest" description="Disordered" evidence="1">
    <location>
        <begin position="1"/>
        <end position="63"/>
    </location>
</feature>
<dbReference type="EMBL" id="MLJW01008256">
    <property type="protein sequence ID" value="OIQ64284.1"/>
    <property type="molecule type" value="Genomic_DNA"/>
</dbReference>
<organism evidence="2">
    <name type="scientific">mine drainage metagenome</name>
    <dbReference type="NCBI Taxonomy" id="410659"/>
    <lineage>
        <taxon>unclassified sequences</taxon>
        <taxon>metagenomes</taxon>
        <taxon>ecological metagenomes</taxon>
    </lineage>
</organism>
<evidence type="ECO:0000256" key="1">
    <source>
        <dbReference type="SAM" id="MobiDB-lite"/>
    </source>
</evidence>
<dbReference type="AlphaFoldDB" id="A0A1J5P9X2"/>
<comment type="caution">
    <text evidence="2">The sequence shown here is derived from an EMBL/GenBank/DDBJ whole genome shotgun (WGS) entry which is preliminary data.</text>
</comment>
<sequence>MASVSHTSRSSSASTGTLPVGDSGLRVALNCESGEKPSKRTITSSNAMPACLSSTQVRIDQDE</sequence>